<dbReference type="Gene3D" id="1.10.1410.10">
    <property type="match status" value="1"/>
</dbReference>
<feature type="domain" description="Poly(A) RNA polymerase mitochondrial-like central palm" evidence="2">
    <location>
        <begin position="86"/>
        <end position="221"/>
    </location>
</feature>
<evidence type="ECO:0000313" key="3">
    <source>
        <dbReference type="EMBL" id="KAF5201553.1"/>
    </source>
</evidence>
<protein>
    <submittedName>
        <fullName evidence="3">Poly(A) RNA polymerase GLD2-A</fullName>
    </submittedName>
</protein>
<feature type="compositionally biased region" description="Polar residues" evidence="1">
    <location>
        <begin position="485"/>
        <end position="501"/>
    </location>
</feature>
<gene>
    <name evidence="3" type="ORF">FRX31_008862</name>
</gene>
<dbReference type="Proteomes" id="UP000554482">
    <property type="component" value="Unassembled WGS sequence"/>
</dbReference>
<dbReference type="InterPro" id="IPR054708">
    <property type="entry name" value="MTPAP-like_central"/>
</dbReference>
<evidence type="ECO:0000313" key="4">
    <source>
        <dbReference type="Proteomes" id="UP000554482"/>
    </source>
</evidence>
<reference evidence="3 4" key="1">
    <citation type="submission" date="2020-06" db="EMBL/GenBank/DDBJ databases">
        <title>Transcriptomic and genomic resources for Thalictrum thalictroides and T. hernandezii: Facilitating candidate gene discovery in an emerging model plant lineage.</title>
        <authorList>
            <person name="Arias T."/>
            <person name="Riano-Pachon D.M."/>
            <person name="Di Stilio V.S."/>
        </authorList>
    </citation>
    <scope>NUCLEOTIDE SEQUENCE [LARGE SCALE GENOMIC DNA]</scope>
    <source>
        <strain evidence="4">cv. WT478/WT964</strain>
        <tissue evidence="3">Leaves</tissue>
    </source>
</reference>
<dbReference type="GO" id="GO:0050265">
    <property type="term" value="F:RNA uridylyltransferase activity"/>
    <property type="evidence" value="ECO:0007669"/>
    <property type="project" value="TreeGrafter"/>
</dbReference>
<dbReference type="CDD" id="cd05402">
    <property type="entry name" value="NT_PAP_TUTase"/>
    <property type="match status" value="1"/>
</dbReference>
<dbReference type="AlphaFoldDB" id="A0A7J6WWY4"/>
<dbReference type="GO" id="GO:0031123">
    <property type="term" value="P:RNA 3'-end processing"/>
    <property type="evidence" value="ECO:0007669"/>
    <property type="project" value="TreeGrafter"/>
</dbReference>
<comment type="caution">
    <text evidence="3">The sequence shown here is derived from an EMBL/GenBank/DDBJ whole genome shotgun (WGS) entry which is preliminary data.</text>
</comment>
<dbReference type="PANTHER" id="PTHR12271">
    <property type="entry name" value="POLY A POLYMERASE CID PAP -RELATED"/>
    <property type="match status" value="1"/>
</dbReference>
<dbReference type="Pfam" id="PF22600">
    <property type="entry name" value="MTPAP-like_central"/>
    <property type="match status" value="1"/>
</dbReference>
<sequence length="575" mass="65464">MIVPPKWDAPAGEIRSQRRLRKGPFKGDVGALDGTLINTFVSFGWYLVRYWRLEQSTQLITRNLLTPPRVSFAEMGSYDGALDVLLTNILSVIKPVEEDIRARHQVINEFRSVVACTESLRGAIVVPFGSFVSNLYTRWGDLDISIEMPTNSQVSSIGRKRKQNLLRDLMKALRKRGVAHNIQFISNARVPLLIFESNLRSISCDISISNQLGQIKSKLFLWISEIDERFRDMILLVKEWAKTQNINSPKTGTLNSYSLALLVIFHFQTCEPPILPPLQEIYVRNIADDLTGVKNTEGTMKDICARNIAKFRANTMDYINRSTLAELFISFLKKFSRINAMASQYAICTYTGKWEHSTSKETWIAKSYSLIIEDPFDQTDNAARSVGKNELLMIREAFEGSFRKLSDTQEQGSLINSLVRPHIRSQFYVRSQGNPNLSSTAQNQYQGMPWDTSSNIFLQRQQSSDSVHPVSNHYQNVRFGTHQPTAVSSQGRPYSSTSHPIQNRYENRPMEPTLNRRMEPALNRRMESTSSQNVVHRSGVAIHDPGQPESVVYRSGLAVHGQGQQIWRPRNFDIQ</sequence>
<dbReference type="SUPFAM" id="SSF81301">
    <property type="entry name" value="Nucleotidyltransferase"/>
    <property type="match status" value="1"/>
</dbReference>
<name>A0A7J6WWY4_THATH</name>
<dbReference type="PANTHER" id="PTHR12271:SF123">
    <property type="entry name" value="PROTEIN HESO1"/>
    <property type="match status" value="1"/>
</dbReference>
<keyword evidence="4" id="KW-1185">Reference proteome</keyword>
<dbReference type="InterPro" id="IPR043519">
    <property type="entry name" value="NT_sf"/>
</dbReference>
<proteinExistence type="predicted"/>
<dbReference type="EMBL" id="JABWDY010009271">
    <property type="protein sequence ID" value="KAF5201553.1"/>
    <property type="molecule type" value="Genomic_DNA"/>
</dbReference>
<feature type="region of interest" description="Disordered" evidence="1">
    <location>
        <begin position="485"/>
        <end position="507"/>
    </location>
</feature>
<evidence type="ECO:0000259" key="2">
    <source>
        <dbReference type="Pfam" id="PF22600"/>
    </source>
</evidence>
<dbReference type="SUPFAM" id="SSF81631">
    <property type="entry name" value="PAP/OAS1 substrate-binding domain"/>
    <property type="match status" value="1"/>
</dbReference>
<accession>A0A7J6WWY4</accession>
<dbReference type="OrthoDB" id="2274644at2759"/>
<dbReference type="Gene3D" id="3.30.460.10">
    <property type="entry name" value="Beta Polymerase, domain 2"/>
    <property type="match status" value="1"/>
</dbReference>
<evidence type="ECO:0000256" key="1">
    <source>
        <dbReference type="SAM" id="MobiDB-lite"/>
    </source>
</evidence>
<organism evidence="3 4">
    <name type="scientific">Thalictrum thalictroides</name>
    <name type="common">Rue-anemone</name>
    <name type="synonym">Anemone thalictroides</name>
    <dbReference type="NCBI Taxonomy" id="46969"/>
    <lineage>
        <taxon>Eukaryota</taxon>
        <taxon>Viridiplantae</taxon>
        <taxon>Streptophyta</taxon>
        <taxon>Embryophyta</taxon>
        <taxon>Tracheophyta</taxon>
        <taxon>Spermatophyta</taxon>
        <taxon>Magnoliopsida</taxon>
        <taxon>Ranunculales</taxon>
        <taxon>Ranunculaceae</taxon>
        <taxon>Thalictroideae</taxon>
        <taxon>Thalictrum</taxon>
    </lineage>
</organism>